<reference evidence="3 4" key="1">
    <citation type="submission" date="2019-05" db="EMBL/GenBank/DDBJ databases">
        <title>OXA-830, a novel chromosomally encoded expanded-spectrum class D beta-lactamase in Aeromonas simiae.</title>
        <authorList>
            <person name="Zhou W."/>
            <person name="Chen Q."/>
        </authorList>
    </citation>
    <scope>NUCLEOTIDE SEQUENCE [LARGE SCALE GENOMIC DNA]</scope>
    <source>
        <strain evidence="3 4">A6</strain>
    </source>
</reference>
<dbReference type="Pfam" id="PF13371">
    <property type="entry name" value="TPR_9"/>
    <property type="match status" value="1"/>
</dbReference>
<gene>
    <name evidence="3" type="ORF">FE240_13865</name>
</gene>
<sequence>MNRVQIDEWSDLEAHDIAELALSMAARVYGEQSALQGQARLLELEQWIGERLQAEEADELRRQLLTLLYRELGFRGDWQDYFSSAHCDLSEVMRRRRGIPVSLGILLMQLGRELGLKVEGICFPGHFLVSFESGEQLVYVDPFNGEELSLHQVELLLRGALGNLASLSGQYLQPATHWEVMERLLNVGKAALLREERMSEALRCCELLLCMKPGDPLETRDRGFIYEQLDCPQFAADDFEYFIEQCPDDPVSDMLKLQLQSLDLSPKTLH</sequence>
<protein>
    <submittedName>
        <fullName evidence="3">Tetratricopeptide repeat protein</fullName>
    </submittedName>
</protein>
<organism evidence="3 4">
    <name type="scientific">Aeromonas simiae</name>
    <dbReference type="NCBI Taxonomy" id="218936"/>
    <lineage>
        <taxon>Bacteria</taxon>
        <taxon>Pseudomonadati</taxon>
        <taxon>Pseudomonadota</taxon>
        <taxon>Gammaproteobacteria</taxon>
        <taxon>Aeromonadales</taxon>
        <taxon>Aeromonadaceae</taxon>
        <taxon>Aeromonas</taxon>
    </lineage>
</organism>
<dbReference type="EMBL" id="CP040449">
    <property type="protein sequence ID" value="QFI55683.1"/>
    <property type="molecule type" value="Genomic_DNA"/>
</dbReference>
<dbReference type="PANTHER" id="PTHR31350:SF21">
    <property type="entry name" value="F-BOX ONLY PROTEIN 21"/>
    <property type="match status" value="1"/>
</dbReference>
<dbReference type="InterPro" id="IPR011990">
    <property type="entry name" value="TPR-like_helical_dom_sf"/>
</dbReference>
<dbReference type="RefSeq" id="WP_193001752.1">
    <property type="nucleotide sequence ID" value="NZ_CP040449.1"/>
</dbReference>
<dbReference type="SUPFAM" id="SSF48452">
    <property type="entry name" value="TPR-like"/>
    <property type="match status" value="1"/>
</dbReference>
<name>A0A5J6X0Y8_9GAMM</name>
<accession>A0A5J6X0Y8</accession>
<evidence type="ECO:0000256" key="1">
    <source>
        <dbReference type="ARBA" id="ARBA00007100"/>
    </source>
</evidence>
<proteinExistence type="inferred from homology"/>
<dbReference type="InterPro" id="IPR032698">
    <property type="entry name" value="SirB1_N"/>
</dbReference>
<comment type="similarity">
    <text evidence="1">Belongs to the UPF0162 family.</text>
</comment>
<dbReference type="KEGG" id="asim:FE240_13865"/>
<dbReference type="AlphaFoldDB" id="A0A5J6X0Y8"/>
<evidence type="ECO:0000313" key="3">
    <source>
        <dbReference type="EMBL" id="QFI55683.1"/>
    </source>
</evidence>
<dbReference type="PANTHER" id="PTHR31350">
    <property type="entry name" value="SI:DKEY-261L7.2"/>
    <property type="match status" value="1"/>
</dbReference>
<evidence type="ECO:0000313" key="4">
    <source>
        <dbReference type="Proteomes" id="UP000594034"/>
    </source>
</evidence>
<evidence type="ECO:0000259" key="2">
    <source>
        <dbReference type="Pfam" id="PF13369"/>
    </source>
</evidence>
<feature type="domain" description="Protein SirB1 N-terminal" evidence="2">
    <location>
        <begin position="39"/>
        <end position="186"/>
    </location>
</feature>
<dbReference type="Pfam" id="PF13369">
    <property type="entry name" value="Transglut_core2"/>
    <property type="match status" value="1"/>
</dbReference>
<dbReference type="Proteomes" id="UP000594034">
    <property type="component" value="Chromosome"/>
</dbReference>
<keyword evidence="4" id="KW-1185">Reference proteome</keyword>